<dbReference type="EMBL" id="AB055272">
    <property type="protein sequence ID" value="BAB21896.1"/>
    <property type="molecule type" value="mRNA"/>
</dbReference>
<keyword evidence="2" id="KW-0067">ATP-binding</keyword>
<dbReference type="AlphaFoldDB" id="Q9BGY5"/>
<comment type="caution">
    <text evidence="4">Lacks conserved residue(s) required for the propagation of feature annotation.</text>
</comment>
<evidence type="ECO:0000256" key="3">
    <source>
        <dbReference type="ARBA" id="ARBA00023203"/>
    </source>
</evidence>
<name>Q9BGY5_MACFA</name>
<accession>Q9BGY5</accession>
<dbReference type="GO" id="GO:0051015">
    <property type="term" value="F:actin filament binding"/>
    <property type="evidence" value="ECO:0007669"/>
    <property type="project" value="TreeGrafter"/>
</dbReference>
<dbReference type="PANTHER" id="PTHR13140">
    <property type="entry name" value="MYOSIN"/>
    <property type="match status" value="1"/>
</dbReference>
<keyword evidence="4" id="KW-0518">Myosin</keyword>
<dbReference type="GO" id="GO:0032835">
    <property type="term" value="P:glomerulus development"/>
    <property type="evidence" value="ECO:0007669"/>
    <property type="project" value="TreeGrafter"/>
</dbReference>
<dbReference type="GO" id="GO:0006897">
    <property type="term" value="P:endocytosis"/>
    <property type="evidence" value="ECO:0007669"/>
    <property type="project" value="TreeGrafter"/>
</dbReference>
<evidence type="ECO:0000256" key="4">
    <source>
        <dbReference type="PROSITE-ProRule" id="PRU00782"/>
    </source>
</evidence>
<dbReference type="InterPro" id="IPR001609">
    <property type="entry name" value="Myosin_head_motor_dom-like"/>
</dbReference>
<dbReference type="PROSITE" id="PS51456">
    <property type="entry name" value="MYOSIN_MOTOR"/>
    <property type="match status" value="1"/>
</dbReference>
<evidence type="ECO:0000259" key="5">
    <source>
        <dbReference type="PROSITE" id="PS51456"/>
    </source>
</evidence>
<dbReference type="Pfam" id="PF00063">
    <property type="entry name" value="Myosin_head"/>
    <property type="match status" value="1"/>
</dbReference>
<keyword evidence="1" id="KW-0547">Nucleotide-binding</keyword>
<evidence type="ECO:0000313" key="6">
    <source>
        <dbReference type="EMBL" id="BAB21896.1"/>
    </source>
</evidence>
<evidence type="ECO:0000256" key="2">
    <source>
        <dbReference type="ARBA" id="ARBA00022840"/>
    </source>
</evidence>
<dbReference type="GO" id="GO:0016459">
    <property type="term" value="C:myosin complex"/>
    <property type="evidence" value="ECO:0007669"/>
    <property type="project" value="UniProtKB-KW"/>
</dbReference>
<dbReference type="GO" id="GO:0005524">
    <property type="term" value="F:ATP binding"/>
    <property type="evidence" value="ECO:0007669"/>
    <property type="project" value="UniProtKB-KW"/>
</dbReference>
<dbReference type="GO" id="GO:0005886">
    <property type="term" value="C:plasma membrane"/>
    <property type="evidence" value="ECO:0007669"/>
    <property type="project" value="TreeGrafter"/>
</dbReference>
<dbReference type="Gene3D" id="1.20.120.720">
    <property type="entry name" value="Myosin VI head, motor domain, U50 subdomain"/>
    <property type="match status" value="1"/>
</dbReference>
<sequence length="90" mass="10185">MNWKCPNSERLSCFVLCSTVLAFPAYLLGINQDRLKEKLTSRQMDSKWGGKSESIHVTLNVEQACYTRDALAKALHSRVFDFLVDVSNTS</sequence>
<dbReference type="GO" id="GO:0005902">
    <property type="term" value="C:microvillus"/>
    <property type="evidence" value="ECO:0007669"/>
    <property type="project" value="TreeGrafter"/>
</dbReference>
<keyword evidence="4" id="KW-0505">Motor protein</keyword>
<dbReference type="GO" id="GO:0000146">
    <property type="term" value="F:microfilament motor activity"/>
    <property type="evidence" value="ECO:0007669"/>
    <property type="project" value="TreeGrafter"/>
</dbReference>
<dbReference type="PANTHER" id="PTHR13140:SF341">
    <property type="entry name" value="UNCONVENTIONAL MYOSIN-IE"/>
    <property type="match status" value="1"/>
</dbReference>
<dbReference type="GO" id="GO:0007015">
    <property type="term" value="P:actin filament organization"/>
    <property type="evidence" value="ECO:0007669"/>
    <property type="project" value="TreeGrafter"/>
</dbReference>
<dbReference type="InterPro" id="IPR027417">
    <property type="entry name" value="P-loop_NTPase"/>
</dbReference>
<reference evidence="6" key="1">
    <citation type="submission" date="2001-02" db="EMBL/GenBank/DDBJ databases">
        <title>Isolation of full-length cDNA clones from macaque brain cDNA libraries.</title>
        <authorList>
            <person name="Osada N."/>
            <person name="Hida M."/>
            <person name="Kusuda J."/>
            <person name="Tanuma R."/>
            <person name="Iseki K."/>
            <person name="Hirai M."/>
            <person name="Terao K."/>
            <person name="Suzuki Y."/>
            <person name="Sugano S."/>
            <person name="Hashimoto K."/>
        </authorList>
    </citation>
    <scope>NUCLEOTIDE SEQUENCE</scope>
    <source>
        <tissue evidence="6">Frontal lobe left</tissue>
    </source>
</reference>
<protein>
    <recommendedName>
        <fullName evidence="5">Myosin motor domain-containing protein</fullName>
    </recommendedName>
</protein>
<proteinExistence type="evidence at transcript level"/>
<keyword evidence="3 4" id="KW-0009">Actin-binding</keyword>
<dbReference type="SUPFAM" id="SSF52540">
    <property type="entry name" value="P-loop containing nucleoside triphosphate hydrolases"/>
    <property type="match status" value="1"/>
</dbReference>
<organism evidence="6">
    <name type="scientific">Macaca fascicularis</name>
    <name type="common">Crab-eating macaque</name>
    <name type="synonym">Cynomolgus monkey</name>
    <dbReference type="NCBI Taxonomy" id="9541"/>
    <lineage>
        <taxon>Eukaryota</taxon>
        <taxon>Metazoa</taxon>
        <taxon>Chordata</taxon>
        <taxon>Craniata</taxon>
        <taxon>Vertebrata</taxon>
        <taxon>Euteleostomi</taxon>
        <taxon>Mammalia</taxon>
        <taxon>Eutheria</taxon>
        <taxon>Euarchontoglires</taxon>
        <taxon>Primates</taxon>
        <taxon>Haplorrhini</taxon>
        <taxon>Catarrhini</taxon>
        <taxon>Cercopithecidae</taxon>
        <taxon>Cercopithecinae</taxon>
        <taxon>Macaca</taxon>
    </lineage>
</organism>
<comment type="similarity">
    <text evidence="4">Belongs to the TRAFAC class myosin-kinesin ATPase superfamily. Myosin family.</text>
</comment>
<dbReference type="GO" id="GO:0005737">
    <property type="term" value="C:cytoplasm"/>
    <property type="evidence" value="ECO:0007669"/>
    <property type="project" value="TreeGrafter"/>
</dbReference>
<feature type="domain" description="Myosin motor" evidence="5">
    <location>
        <begin position="1"/>
        <end position="90"/>
    </location>
</feature>
<evidence type="ECO:0000256" key="1">
    <source>
        <dbReference type="ARBA" id="ARBA00022741"/>
    </source>
</evidence>